<dbReference type="AlphaFoldDB" id="A0A6A6R085"/>
<evidence type="ECO:0000256" key="1">
    <source>
        <dbReference type="SAM" id="SignalP"/>
    </source>
</evidence>
<feature type="chain" id="PRO_5025360040" evidence="1">
    <location>
        <begin position="28"/>
        <end position="65"/>
    </location>
</feature>
<accession>A0A6A6R085</accession>
<gene>
    <name evidence="2" type="ORF">BU16DRAFT_560132</name>
</gene>
<evidence type="ECO:0000313" key="3">
    <source>
        <dbReference type="Proteomes" id="UP000799750"/>
    </source>
</evidence>
<proteinExistence type="predicted"/>
<dbReference type="Proteomes" id="UP000799750">
    <property type="component" value="Unassembled WGS sequence"/>
</dbReference>
<evidence type="ECO:0000313" key="2">
    <source>
        <dbReference type="EMBL" id="KAF2496817.1"/>
    </source>
</evidence>
<keyword evidence="3" id="KW-1185">Reference proteome</keyword>
<protein>
    <submittedName>
        <fullName evidence="2">Uncharacterized protein</fullName>
    </submittedName>
</protein>
<feature type="signal peptide" evidence="1">
    <location>
        <begin position="1"/>
        <end position="27"/>
    </location>
</feature>
<keyword evidence="1" id="KW-0732">Signal</keyword>
<dbReference type="EMBL" id="MU004187">
    <property type="protein sequence ID" value="KAF2496817.1"/>
    <property type="molecule type" value="Genomic_DNA"/>
</dbReference>
<reference evidence="2" key="1">
    <citation type="journal article" date="2020" name="Stud. Mycol.">
        <title>101 Dothideomycetes genomes: a test case for predicting lifestyles and emergence of pathogens.</title>
        <authorList>
            <person name="Haridas S."/>
            <person name="Albert R."/>
            <person name="Binder M."/>
            <person name="Bloem J."/>
            <person name="Labutti K."/>
            <person name="Salamov A."/>
            <person name="Andreopoulos B."/>
            <person name="Baker S."/>
            <person name="Barry K."/>
            <person name="Bills G."/>
            <person name="Bluhm B."/>
            <person name="Cannon C."/>
            <person name="Castanera R."/>
            <person name="Culley D."/>
            <person name="Daum C."/>
            <person name="Ezra D."/>
            <person name="Gonzalez J."/>
            <person name="Henrissat B."/>
            <person name="Kuo A."/>
            <person name="Liang C."/>
            <person name="Lipzen A."/>
            <person name="Lutzoni F."/>
            <person name="Magnuson J."/>
            <person name="Mondo S."/>
            <person name="Nolan M."/>
            <person name="Ohm R."/>
            <person name="Pangilinan J."/>
            <person name="Park H.-J."/>
            <person name="Ramirez L."/>
            <person name="Alfaro M."/>
            <person name="Sun H."/>
            <person name="Tritt A."/>
            <person name="Yoshinaga Y."/>
            <person name="Zwiers L.-H."/>
            <person name="Turgeon B."/>
            <person name="Goodwin S."/>
            <person name="Spatafora J."/>
            <person name="Crous P."/>
            <person name="Grigoriev I."/>
        </authorList>
    </citation>
    <scope>NUCLEOTIDE SEQUENCE</scope>
    <source>
        <strain evidence="2">CBS 269.34</strain>
    </source>
</reference>
<name>A0A6A6R085_9PEZI</name>
<dbReference type="OrthoDB" id="3707219at2759"/>
<organism evidence="2 3">
    <name type="scientific">Lophium mytilinum</name>
    <dbReference type="NCBI Taxonomy" id="390894"/>
    <lineage>
        <taxon>Eukaryota</taxon>
        <taxon>Fungi</taxon>
        <taxon>Dikarya</taxon>
        <taxon>Ascomycota</taxon>
        <taxon>Pezizomycotina</taxon>
        <taxon>Dothideomycetes</taxon>
        <taxon>Pleosporomycetidae</taxon>
        <taxon>Mytilinidiales</taxon>
        <taxon>Mytilinidiaceae</taxon>
        <taxon>Lophium</taxon>
    </lineage>
</organism>
<sequence length="65" mass="7003">MPAAAKSFWPAFAGFMVLAGTYTTTVARSEGKAMEHSNTRYEKSRSAYLKGVTGGAELEPQKQTS</sequence>